<organism evidence="1 2">
    <name type="scientific">Dioscorea zingiberensis</name>
    <dbReference type="NCBI Taxonomy" id="325984"/>
    <lineage>
        <taxon>Eukaryota</taxon>
        <taxon>Viridiplantae</taxon>
        <taxon>Streptophyta</taxon>
        <taxon>Embryophyta</taxon>
        <taxon>Tracheophyta</taxon>
        <taxon>Spermatophyta</taxon>
        <taxon>Magnoliopsida</taxon>
        <taxon>Liliopsida</taxon>
        <taxon>Dioscoreales</taxon>
        <taxon>Dioscoreaceae</taxon>
        <taxon>Dioscorea</taxon>
    </lineage>
</organism>
<protein>
    <submittedName>
        <fullName evidence="1">Uncharacterized protein</fullName>
    </submittedName>
</protein>
<dbReference type="PANTHER" id="PTHR48055:SF55">
    <property type="entry name" value="PROTEIN KINASE DOMAIN-CONTAINING PROTEIN"/>
    <property type="match status" value="1"/>
</dbReference>
<reference evidence="1" key="2">
    <citation type="journal article" date="2022" name="Hortic Res">
        <title>The genome of Dioscorea zingiberensis sheds light on the biosynthesis, origin and evolution of the medicinally important diosgenin saponins.</title>
        <authorList>
            <person name="Li Y."/>
            <person name="Tan C."/>
            <person name="Li Z."/>
            <person name="Guo J."/>
            <person name="Li S."/>
            <person name="Chen X."/>
            <person name="Wang C."/>
            <person name="Dai X."/>
            <person name="Yang H."/>
            <person name="Song W."/>
            <person name="Hou L."/>
            <person name="Xu J."/>
            <person name="Tong Z."/>
            <person name="Xu A."/>
            <person name="Yuan X."/>
            <person name="Wang W."/>
            <person name="Yang Q."/>
            <person name="Chen L."/>
            <person name="Sun Z."/>
            <person name="Wang K."/>
            <person name="Pan B."/>
            <person name="Chen J."/>
            <person name="Bao Y."/>
            <person name="Liu F."/>
            <person name="Qi X."/>
            <person name="Gang D.R."/>
            <person name="Wen J."/>
            <person name="Li J."/>
        </authorList>
    </citation>
    <scope>NUCLEOTIDE SEQUENCE</scope>
    <source>
        <strain evidence="1">Dzin_1.0</strain>
    </source>
</reference>
<dbReference type="EMBL" id="JAGGNH010000009">
    <property type="protein sequence ID" value="KAJ0963025.1"/>
    <property type="molecule type" value="Genomic_DNA"/>
</dbReference>
<dbReference type="Gene3D" id="1.10.510.10">
    <property type="entry name" value="Transferase(Phosphotransferase) domain 1"/>
    <property type="match status" value="1"/>
</dbReference>
<proteinExistence type="predicted"/>
<evidence type="ECO:0000313" key="1">
    <source>
        <dbReference type="EMBL" id="KAJ0963025.1"/>
    </source>
</evidence>
<dbReference type="InterPro" id="IPR051564">
    <property type="entry name" value="LRR_receptor-like_kinase"/>
</dbReference>
<comment type="caution">
    <text evidence="1">The sequence shown here is derived from an EMBL/GenBank/DDBJ whole genome shotgun (WGS) entry which is preliminary data.</text>
</comment>
<dbReference type="OrthoDB" id="1103805at2759"/>
<accession>A0A9D5BYL6</accession>
<dbReference type="PANTHER" id="PTHR48055">
    <property type="entry name" value="LEUCINE-RICH REPEAT RECEPTOR PROTEIN KINASE EMS1"/>
    <property type="match status" value="1"/>
</dbReference>
<dbReference type="GO" id="GO:0016020">
    <property type="term" value="C:membrane"/>
    <property type="evidence" value="ECO:0007669"/>
    <property type="project" value="TreeGrafter"/>
</dbReference>
<name>A0A9D5BYL6_9LILI</name>
<keyword evidence="2" id="KW-1185">Reference proteome</keyword>
<evidence type="ECO:0000313" key="2">
    <source>
        <dbReference type="Proteomes" id="UP001085076"/>
    </source>
</evidence>
<dbReference type="AlphaFoldDB" id="A0A9D5BYL6"/>
<gene>
    <name evidence="1" type="ORF">J5N97_028147</name>
</gene>
<sequence length="162" mass="18301">MNGLFRLNLERNQFQASDAKDLSFIDSLVNCSNLQGFSIANNDLGGKRPVDERFKDGMTMRKFVQICVSHDRIMEVIDPSVFSQEQEDDDIEHEDILSVRKKIEYCLVSVVALGLACSVETPNERLGMNDVAAQMHAIRDKFVEFRVHGVKQEVSPAKLTIP</sequence>
<reference evidence="1" key="1">
    <citation type="submission" date="2021-03" db="EMBL/GenBank/DDBJ databases">
        <authorList>
            <person name="Li Z."/>
            <person name="Yang C."/>
        </authorList>
    </citation>
    <scope>NUCLEOTIDE SEQUENCE</scope>
    <source>
        <strain evidence="1">Dzin_1.0</strain>
        <tissue evidence="1">Leaf</tissue>
    </source>
</reference>
<dbReference type="Proteomes" id="UP001085076">
    <property type="component" value="Miscellaneous, Linkage group lg09"/>
</dbReference>